<feature type="region of interest" description="Disordered" evidence="8">
    <location>
        <begin position="4521"/>
        <end position="4552"/>
    </location>
</feature>
<keyword evidence="2" id="KW-0596">Phosphopantetheine</keyword>
<dbReference type="InterPro" id="IPR013217">
    <property type="entry name" value="Methyltransf_12"/>
</dbReference>
<evidence type="ECO:0000256" key="4">
    <source>
        <dbReference type="ARBA" id="ARBA00022679"/>
    </source>
</evidence>
<dbReference type="SUPFAM" id="SSF47336">
    <property type="entry name" value="ACP-like"/>
    <property type="match status" value="3"/>
</dbReference>
<dbReference type="InterPro" id="IPR049704">
    <property type="entry name" value="Aminotrans_3_PPA_site"/>
</dbReference>
<dbReference type="PROSITE" id="PS00606">
    <property type="entry name" value="KS3_1"/>
    <property type="match status" value="1"/>
</dbReference>
<evidence type="ECO:0000256" key="5">
    <source>
        <dbReference type="ARBA" id="ARBA00022737"/>
    </source>
</evidence>
<dbReference type="CDD" id="cd02440">
    <property type="entry name" value="AdoMet_MTases"/>
    <property type="match status" value="2"/>
</dbReference>
<dbReference type="PROSITE" id="PS00600">
    <property type="entry name" value="AA_TRANSFER_CLASS_3"/>
    <property type="match status" value="1"/>
</dbReference>
<dbReference type="Pfam" id="PF00550">
    <property type="entry name" value="PP-binding"/>
    <property type="match status" value="3"/>
</dbReference>
<dbReference type="Gene3D" id="3.40.366.10">
    <property type="entry name" value="Malonyl-Coenzyme A Acyl Carrier Protein, domain 2"/>
    <property type="match status" value="1"/>
</dbReference>
<dbReference type="InterPro" id="IPR020841">
    <property type="entry name" value="PKS_Beta-ketoAc_synthase_dom"/>
</dbReference>
<keyword evidence="4" id="KW-0808">Transferase</keyword>
<dbReference type="NCBIfam" id="TIGR01733">
    <property type="entry name" value="AA-adenyl-dom"/>
    <property type="match status" value="2"/>
</dbReference>
<accession>A0ABR8CTG1</accession>
<evidence type="ECO:0000259" key="9">
    <source>
        <dbReference type="PROSITE" id="PS50075"/>
    </source>
</evidence>
<dbReference type="InterPro" id="IPR016035">
    <property type="entry name" value="Acyl_Trfase/lysoPLipase"/>
</dbReference>
<dbReference type="Pfam" id="PF13193">
    <property type="entry name" value="AMP-binding_C"/>
    <property type="match status" value="1"/>
</dbReference>
<evidence type="ECO:0000256" key="8">
    <source>
        <dbReference type="SAM" id="MobiDB-lite"/>
    </source>
</evidence>
<dbReference type="PANTHER" id="PTHR45527:SF1">
    <property type="entry name" value="FATTY ACID SYNTHASE"/>
    <property type="match status" value="1"/>
</dbReference>
<dbReference type="InterPro" id="IPR005814">
    <property type="entry name" value="Aminotrans_3"/>
</dbReference>
<dbReference type="Gene3D" id="1.10.1200.10">
    <property type="entry name" value="ACP-like"/>
    <property type="match status" value="3"/>
</dbReference>
<feature type="domain" description="Carrier" evidence="9">
    <location>
        <begin position="2957"/>
        <end position="3032"/>
    </location>
</feature>
<dbReference type="CDD" id="cd19531">
    <property type="entry name" value="LCL_NRPS-like"/>
    <property type="match status" value="2"/>
</dbReference>
<dbReference type="Gene3D" id="3.40.640.10">
    <property type="entry name" value="Type I PLP-dependent aspartate aminotransferase-like (Major domain)"/>
    <property type="match status" value="1"/>
</dbReference>
<dbReference type="InterPro" id="IPR006162">
    <property type="entry name" value="Ppantetheine_attach_site"/>
</dbReference>
<feature type="domain" description="Ketosynthase family 3 (KS3)" evidence="10">
    <location>
        <begin position="36"/>
        <end position="462"/>
    </location>
</feature>
<dbReference type="SUPFAM" id="SSF55048">
    <property type="entry name" value="Probable ACP-binding domain of malonyl-CoA ACP transacylase"/>
    <property type="match status" value="1"/>
</dbReference>
<dbReference type="Pfam" id="PF00668">
    <property type="entry name" value="Condensation"/>
    <property type="match status" value="2"/>
</dbReference>
<dbReference type="InterPro" id="IPR015424">
    <property type="entry name" value="PyrdxlP-dep_Trfase"/>
</dbReference>
<dbReference type="Gene3D" id="2.30.38.10">
    <property type="entry name" value="Luciferase, Domain 3"/>
    <property type="match status" value="2"/>
</dbReference>
<keyword evidence="12" id="KW-1185">Reference proteome</keyword>
<dbReference type="Pfam" id="PF22621">
    <property type="entry name" value="CurL-like_PKS_C"/>
    <property type="match status" value="1"/>
</dbReference>
<feature type="domain" description="Carrier" evidence="9">
    <location>
        <begin position="4447"/>
        <end position="4522"/>
    </location>
</feature>
<comment type="caution">
    <text evidence="11">The sequence shown here is derived from an EMBL/GenBank/DDBJ whole genome shotgun (WGS) entry which is preliminary data.</text>
</comment>
<dbReference type="EMBL" id="JACJRF010000040">
    <property type="protein sequence ID" value="MBD2346264.1"/>
    <property type="molecule type" value="Genomic_DNA"/>
</dbReference>
<feature type="region of interest" description="Disordered" evidence="8">
    <location>
        <begin position="1082"/>
        <end position="1130"/>
    </location>
</feature>
<dbReference type="InterPro" id="IPR014030">
    <property type="entry name" value="Ketoacyl_synth_N"/>
</dbReference>
<dbReference type="Pfam" id="PF08242">
    <property type="entry name" value="Methyltransf_12"/>
    <property type="match status" value="1"/>
</dbReference>
<dbReference type="InterPro" id="IPR014043">
    <property type="entry name" value="Acyl_transferase_dom"/>
</dbReference>
<dbReference type="PROSITE" id="PS00455">
    <property type="entry name" value="AMP_BINDING"/>
    <property type="match status" value="1"/>
</dbReference>
<dbReference type="InterPro" id="IPR009081">
    <property type="entry name" value="PP-bd_ACP"/>
</dbReference>
<evidence type="ECO:0000256" key="6">
    <source>
        <dbReference type="ARBA" id="ARBA00022898"/>
    </source>
</evidence>
<comment type="cofactor">
    <cofactor evidence="1">
        <name>pantetheine 4'-phosphate</name>
        <dbReference type="ChEBI" id="CHEBI:47942"/>
    </cofactor>
</comment>
<dbReference type="NCBIfam" id="NF003417">
    <property type="entry name" value="PRK04813.1"/>
    <property type="match status" value="3"/>
</dbReference>
<dbReference type="Pfam" id="PF13847">
    <property type="entry name" value="Methyltransf_31"/>
    <property type="match status" value="1"/>
</dbReference>
<dbReference type="Pfam" id="PF00202">
    <property type="entry name" value="Aminotran_3"/>
    <property type="match status" value="1"/>
</dbReference>
<evidence type="ECO:0000259" key="10">
    <source>
        <dbReference type="PROSITE" id="PS52004"/>
    </source>
</evidence>
<dbReference type="SMART" id="SM00827">
    <property type="entry name" value="PKS_AT"/>
    <property type="match status" value="1"/>
</dbReference>
<dbReference type="Gene3D" id="3.30.300.30">
    <property type="match status" value="3"/>
</dbReference>
<dbReference type="SUPFAM" id="SSF53383">
    <property type="entry name" value="PLP-dependent transferases"/>
    <property type="match status" value="1"/>
</dbReference>
<dbReference type="CDD" id="cd12117">
    <property type="entry name" value="A_NRPS_Srf_like"/>
    <property type="match status" value="2"/>
</dbReference>
<dbReference type="Pfam" id="PF00501">
    <property type="entry name" value="AMP-binding"/>
    <property type="match status" value="2"/>
</dbReference>
<dbReference type="InterPro" id="IPR029063">
    <property type="entry name" value="SAM-dependent_MTases_sf"/>
</dbReference>
<dbReference type="InterPro" id="IPR025110">
    <property type="entry name" value="AMP-bd_C"/>
</dbReference>
<dbReference type="InterPro" id="IPR014031">
    <property type="entry name" value="Ketoacyl_synth_C"/>
</dbReference>
<feature type="compositionally biased region" description="Low complexity" evidence="8">
    <location>
        <begin position="1121"/>
        <end position="1130"/>
    </location>
</feature>
<dbReference type="Gene3D" id="3.30.70.3290">
    <property type="match status" value="1"/>
</dbReference>
<sequence length="4552" mass="507564">MSNNSVNTDHQSLMKKALLELREMKSQLQTLERAKTEPIAIIGMSCRFPGSANSPEAFWQLLCNKVDAITEIPPDRWNIDAYYDSNPDTPGKTYTRHGGFVDRLREFDSQFFNISPREAASLDPQQRLLLEVSWEALENAGLLPEQLVNSQTGVFIGISSNDYFQRLLTREPTEIDPYLATGTSHSVASGRLSYILGLQGPSLSVDTACSSSLVAVHLSCQSLRNQECDLALAGSVNRLLSPEYSINFSKAKMLAADGRCKTFDASADGFVRAEGCGVIVLKRLSDAVADGDNILALIRGSAVNQDGRTSGLTVPNGPAQQAVISHALKNARVKPEEISYVEAHGTGTSLGDPIEVGALATVFGKHRSPDQPLIIGSVKTNIGHLEAASGIAGLIKVVLALKHQEIPPNLHFQQPNPYISWNEIPVVVPTEQTPWRAGTTPRLAGVSAFGFSGTNAHLVLEEAPPSPVVPANTKRSWHLLTLSAKTLEALKQLSQRYQDYLAANLDLAIEDICFSASTKRSHFNHRLSVVADSTATMRDKLAAFVTGQKLPGIFCEQVLGTSQPKVAFLFTGQGSQYIGMGRQLYETDPKFRQVLDRCDEILRPLGEKSILSVLYPPGTSSPIDETAYTQPILFAFEYALAELWKSWGIEPAIVMGHSVGEYVAACVAGAFSLEDGLQLIAKRARLMQALPQDGEMVVVFADENQVQAAIQPYAQQVSIAAINGLQNIVISGRREEVRAIIAALQLKGIETQRLKVSHAFHSPLMEPMLDELAEAINQVSLQPLCLPLISNLTGELIPPGVVLNAHHWREHTRQAVKFSAGIDYLLQQGYELFLEIGSKPILCSMSQRDRSTTNALWLPSLNPIKHDWQVLEESLATLYVRGADINWIEFNRDYSQNRVSLPTYPFQQKIHWFDDKSVLMKTKDSNSQANTSFQTTQRDKILGTLSLLIANLLQLSPLEVDIYKPFLEMGVDSIVLANATRSIENTYGMKIAMRQFFEELTTLDALANYINQNLGEQQTEIDAPQPQVQLPQPIQPPIVVTPTPEPENQQIVPETGLQGIIQQQLQVMSQIMSQQLEVLSNNKLPPKRSPSSETNTVDSQEQPQHHQVAQSADATTQPELPASTPPSSSAIPFWQVEQSQSRQLHPQQQHHLETLIARYTQRTEKSKQLAQAYRPIWADRRALNQFRLETKEMCYPIVGDRSLGSKFWDIDGNEYIDLTMGFGVHLFGHNPPFITEALAEQLQQGIQIGTQSKIAGEVAQLICKLTGVERVTFCNTGTEAMMTAVRLARAATGRSKIAIFSCSYHGHFDGVLAIAENINGELSSAPMVPGVLQSMVDDVLVLTYDAPQSLEIIKNYAHELAAVLVEPIPSRRPDLQPKAFLQQLRHLTQETGIALIFDEIVTGFRIHPGGAQAWFGIQADIIAYGKLIGGGMPIGIIAGKATYMDRIDGGLWRYGDDSYPAVETTFFAGTFSKHPLAMVAARAVLKYLKMQGTALHEQLNQRTSRLAETLNAYFEAQKIPIKVLYCGSILRFTFLGNISYLYQPLEMDLLFYHLAQKGIYIWEARSCFLSTAHTEEDIDYIIQAFKDCIYNLQQGGFFSKHSPTATQKSQHLPSEAMLTPKSISDRLRPEFTQLPSQQNLDAYKQLLTKLEDLSINYVLRAFAQMGWNFSLHHRFSTLLAAKQMGVVEQYQPLLNHLLFMLAEVGVLRHVDGEWEVTQLPKHTDLQEPEIATLIQQYPIAKAELTLLGRCGQRLAQILQGECHALQVLFPQGDLSTTTQLYQDSPGAVVINTLVQKVISTALQHRQGRKVRILEIGAGTGGTTSHILPYLGDETKYVFTDISPLFVSKAEKKYSNYSNIKCQILDIEQEPSTQGFGVHEYDLVIAANVLHATQNLRQTINHVQQLLAPGGLLLLVETTAPQRWLDLTFGLTAGWWKFADHDLRPAYPLLSAGQWRQLLQDNGFREAVTIPHEMEETRLLSQQALIIAQVADTIPLNAAQKQLGILAQMGNDASLAYNVSLGLELKGLLNQGAITQAIQTIVNRHEALRTVISSQNDLQEILPSLIVEVPLIDFSNLNNSDRNLQVADWFQKENQQPFDFNQKPLCRFSILKLEPQLHLLVLTIHHIIVDGWSMGIILKELGALYSAQCQGADCHLKPSMQFKEYLQWQEQQSQTEAMAVHESYWLEQFAGSIPILDLPTDHSRPPIKTYKGSRQTMRLNPSLTSDVKRFSVDNGCTLFMTLLSAYGALLHRLTNQNDIIIGTPTAGRSFAGSEELVGYCAHILPIKSSIVDSLTIGEYVKNLKSQLFNAYEHQDYPFAKLIDKLNIARDASRSPLIATTFNFDQPVFLPKMFGLETDLFPKPISFTPFDLSLNVVEIDGELLLDFDYNTDLFAAATIERIMGYFQTLLQGIVTDSQQYLTQLPLLSATEQYQLLAQWNNTQVAYPQDKCIHQLFAEQVEQEPNAVAVIFGDEQLTYQELNIRANKIAGHLQSLGVGSEMLVGICVERSLEMVAGLLGILKAGAAYLPLDIGYPQERLALMLEDAQVSVLLTQQSLLEKLPACSAKVVCLDSDWELINENSEENPHSAITADNLAYVMYTSGSTGKPKGVSIIHRGVVRLVKAANYAHLTPAEVFLQLAPISFDASTFEIWGCLLNGGRLVVSPAHTPSLEELGQIIQQYQVTTLWLTAGLFNLMVDWRLEDLKPVRQLLVGGDTLSVSHVQKALQELPNCQLINGYGPTENTTFTCCFPITNSSQLGLCVPIGRPISNTQVYILNRHLQLVPIGVIGELYVGGAGLARGYLHRPDLTTEKFINHPFRNEPGTRLYKTGDLARYLADGNIEFIGRIDNQVKVRGFRIELEEIEAVLAQHPNVLQTVVTTQEDKIGNQQLVAYIVTQPDKAPSTTTMRDFLLELLPDYMVPSTFVVLDTLPLTPNGKVDRRNLPAPDPDQRNYQVDFVPPNTSTEEMLANIWADILEVQKIGIDDNFFELGGNSLLATQIVSRIRAAFAVELQLSDVFAAPTIAQLAAKIVNVFSDSCGILPQILPRAIAGDAPLSFAQGRLWFLNNFDPGNPAYNIVISYRIHGSLNADILADALQAIATRQESLRTCFPIINGEPVQRIESSVQVALNVIEITDENTIAEICKDEYLWRYDLSQTPLFRFTLLKLKADEYIFLINLHHIIADGWSIGVFNRELSQHYQAVLTKETPHLPELSISYADFAVGQRAWLQGEVQEKQLAYWKYQLAGLPPLKLPKDYARPEVQTFVGASVQFHLTTEIAIALEKLSQKHSATLFMTLVAAFFVLLYRYSGQEDIAIGTPIANRNRSEIENLIGFFVNTLVLRCQVSQDMTFSDLLQQVRQVTQAAYARQDFPFEQAVEVLAPERDSSQNPLIQVIFAFQNASMKPSVIPGLEIATSDFQAHTVRFDLEMHLLQADDGLTGYLIYNTDLFQAATIEKLASHYVNLLRSLSTDADQNIQQVAILETAEKMELLKAGRHNWQISYPRDKTIHELFAAKAAEQAEAVALVYGEQTLTYESLNARANQLARYLQTLGVTPETLIGIYLERGIDSIVAMLAILKASAGYVPLNPEDPSARIQFIVQDTNLDLIITDSQTVQQLPKEFKGIAPQLVCLDQNQGIIAAQQETNLPVQIGAENLCYIMYTSGSTGQPNGVSVVHRGVVRLVKECNYVKLDASEVLLQLAPLTFDAATFEIWGALLNGGRLVIATPSRPSLKELGQLIQQQGITTAWLTASLFHLMVDENIDGLRGLRQLLAGGDVLSVQQVRRALTHLGSDCVIINGYGPTENTTFSCCHGMQDISDCDGEQVPIGQPISNTYVYILDTQREPVPDGVVGELYVGGDGLARGYWRRPDLTTENFIPDPFSLDPHAKIYRTRDLVRRRADGILEFVGRVDDQLKIRGFRIEPTEIQSCLAQHPAVRDSLVLAVGSQTEDKALVAYVVPKPEFVSTVVNENNSESLLEHQKANWAELFDKHLYTQSHVTSDPTFNLTGWVDSYTGEPIPVAQMREWLDYRIEQILSYQPKQVLEIGCGTGLVLFRLVPVVEKYVGIDISQVGLDYITEYLQNKPAESEKVELHLASAEQIKGLYQQKFDTCIVNSTVQYFPSADYLINVLEIAIEAMKPGGTIYLGDIRNLATLEAFHAAVALRRAEDSTSKSELQRRVRQRVFHQNELLVDPRFFQALKQLFPRISHVKIQLQRGSAFNELTRHRYDVIIQLDGNDEKSVGREICLDWRIDQISMTSLPARLRNRDWHRLTVRNIPNARMVEDLQAVDWLRDNGEPNTVGAWRAKNQEQPDSDAVNPNDLVIMAREMGLDVEINWALSGNLQYFDTTFQIAAPQPQQPHQKTIKSTLRALNPNSLPDLTRMANLPLQGELSSLLGPQLREYLHAHLPDYMIPTYILILSHLPLKPSGKVDRVALPQTHDLTLNNQKQRSLPEHGIEQKIAQVWQDILQIENVSREDNFFDLGGNSLTMVRVCSILQKTLEMELSVVEMFQYPTIRKLADHLKTREGKITRSTPEKTRSQQQQNAYHTVTFPRKRR</sequence>
<dbReference type="Gene3D" id="3.40.50.980">
    <property type="match status" value="4"/>
</dbReference>
<dbReference type="Pfam" id="PF00698">
    <property type="entry name" value="Acyl_transf_1"/>
    <property type="match status" value="1"/>
</dbReference>
<dbReference type="InterPro" id="IPR045851">
    <property type="entry name" value="AMP-bd_C_sf"/>
</dbReference>
<dbReference type="InterPro" id="IPR015421">
    <property type="entry name" value="PyrdxlP-dep_Trfase_major"/>
</dbReference>
<dbReference type="InterPro" id="IPR016039">
    <property type="entry name" value="Thiolase-like"/>
</dbReference>
<dbReference type="PANTHER" id="PTHR45527">
    <property type="entry name" value="NONRIBOSOMAL PEPTIDE SYNTHETASE"/>
    <property type="match status" value="1"/>
</dbReference>
<dbReference type="PROSITE" id="PS52004">
    <property type="entry name" value="KS3_2"/>
    <property type="match status" value="1"/>
</dbReference>
<dbReference type="Gene3D" id="3.40.50.150">
    <property type="entry name" value="Vaccinia Virus protein VP39"/>
    <property type="match status" value="2"/>
</dbReference>
<keyword evidence="3" id="KW-0597">Phosphoprotein</keyword>
<dbReference type="SUPFAM" id="SSF56801">
    <property type="entry name" value="Acetyl-CoA synthetase-like"/>
    <property type="match status" value="2"/>
</dbReference>
<dbReference type="Pfam" id="PF00109">
    <property type="entry name" value="ketoacyl-synt"/>
    <property type="match status" value="1"/>
</dbReference>
<dbReference type="Gene3D" id="3.90.1150.10">
    <property type="entry name" value="Aspartate Aminotransferase, domain 1"/>
    <property type="match status" value="1"/>
</dbReference>
<feature type="compositionally biased region" description="Polar residues" evidence="8">
    <location>
        <begin position="1082"/>
        <end position="1118"/>
    </location>
</feature>
<proteinExistence type="inferred from homology"/>
<name>A0ABR8CTG1_9NOST</name>
<dbReference type="Proteomes" id="UP000607281">
    <property type="component" value="Unassembled WGS sequence"/>
</dbReference>
<dbReference type="SMART" id="SM00825">
    <property type="entry name" value="PKS_KS"/>
    <property type="match status" value="1"/>
</dbReference>
<evidence type="ECO:0000313" key="11">
    <source>
        <dbReference type="EMBL" id="MBD2346264.1"/>
    </source>
</evidence>
<dbReference type="PROSITE" id="PS00012">
    <property type="entry name" value="PHOSPHOPANTETHEINE"/>
    <property type="match status" value="3"/>
</dbReference>
<dbReference type="InterPro" id="IPR000873">
    <property type="entry name" value="AMP-dep_synth/lig_dom"/>
</dbReference>
<dbReference type="Gene3D" id="3.30.559.30">
    <property type="entry name" value="Nonribosomal peptide synthetase, condensation domain"/>
    <property type="match status" value="2"/>
</dbReference>
<dbReference type="InterPro" id="IPR036736">
    <property type="entry name" value="ACP-like_sf"/>
</dbReference>
<dbReference type="CDD" id="cd00610">
    <property type="entry name" value="OAT_like"/>
    <property type="match status" value="1"/>
</dbReference>
<dbReference type="PROSITE" id="PS50075">
    <property type="entry name" value="CARRIER"/>
    <property type="match status" value="3"/>
</dbReference>
<feature type="compositionally biased region" description="Basic and acidic residues" evidence="8">
    <location>
        <begin position="4521"/>
        <end position="4534"/>
    </location>
</feature>
<gene>
    <name evidence="11" type="ORF">H6G18_19240</name>
</gene>
<dbReference type="InterPro" id="IPR020845">
    <property type="entry name" value="AMP-binding_CS"/>
</dbReference>
<evidence type="ECO:0000313" key="12">
    <source>
        <dbReference type="Proteomes" id="UP000607281"/>
    </source>
</evidence>
<evidence type="ECO:0000256" key="1">
    <source>
        <dbReference type="ARBA" id="ARBA00001957"/>
    </source>
</evidence>
<dbReference type="InterPro" id="IPR020806">
    <property type="entry name" value="PKS_PP-bd"/>
</dbReference>
<dbReference type="InterPro" id="IPR010071">
    <property type="entry name" value="AA_adenyl_dom"/>
</dbReference>
<dbReference type="Gene3D" id="3.30.559.10">
    <property type="entry name" value="Chloramphenicol acetyltransferase-like domain"/>
    <property type="match status" value="2"/>
</dbReference>
<dbReference type="SUPFAM" id="SSF53901">
    <property type="entry name" value="Thiolase-like"/>
    <property type="match status" value="1"/>
</dbReference>
<dbReference type="InterPro" id="IPR001227">
    <property type="entry name" value="Ac_transferase_dom_sf"/>
</dbReference>
<dbReference type="SMART" id="SM01294">
    <property type="entry name" value="PKS_PP_betabranch"/>
    <property type="match status" value="1"/>
</dbReference>
<evidence type="ECO:0000256" key="7">
    <source>
        <dbReference type="ARBA" id="ARBA00029443"/>
    </source>
</evidence>
<dbReference type="InterPro" id="IPR001242">
    <property type="entry name" value="Condensation_dom"/>
</dbReference>
<evidence type="ECO:0000256" key="2">
    <source>
        <dbReference type="ARBA" id="ARBA00022450"/>
    </source>
</evidence>
<dbReference type="InterPro" id="IPR025714">
    <property type="entry name" value="Methyltranfer_dom"/>
</dbReference>
<dbReference type="Pfam" id="PF02801">
    <property type="entry name" value="Ketoacyl-synt_C"/>
    <property type="match status" value="1"/>
</dbReference>
<dbReference type="SUPFAM" id="SSF52151">
    <property type="entry name" value="FabD/lysophospholipase-like"/>
    <property type="match status" value="1"/>
</dbReference>
<feature type="domain" description="Carrier" evidence="9">
    <location>
        <begin position="939"/>
        <end position="1014"/>
    </location>
</feature>
<organism evidence="11 12">
    <name type="scientific">Anabaena subtropica FACHB-260</name>
    <dbReference type="NCBI Taxonomy" id="2692884"/>
    <lineage>
        <taxon>Bacteria</taxon>
        <taxon>Bacillati</taxon>
        <taxon>Cyanobacteriota</taxon>
        <taxon>Cyanophyceae</taxon>
        <taxon>Nostocales</taxon>
        <taxon>Nostocaceae</taxon>
        <taxon>Anabaena</taxon>
    </lineage>
</organism>
<keyword evidence="5" id="KW-0677">Repeat</keyword>
<protein>
    <submittedName>
        <fullName evidence="11">Amino acid adenylation domain-containing protein</fullName>
    </submittedName>
</protein>
<dbReference type="SUPFAM" id="SSF52777">
    <property type="entry name" value="CoA-dependent acyltransferases"/>
    <property type="match status" value="4"/>
</dbReference>
<dbReference type="RefSeq" id="WP_190408688.1">
    <property type="nucleotide sequence ID" value="NZ_JACJRF010000040.1"/>
</dbReference>
<dbReference type="InterPro" id="IPR016036">
    <property type="entry name" value="Malonyl_transacylase_ACP-bd"/>
</dbReference>
<keyword evidence="6" id="KW-0663">Pyridoxal phosphate</keyword>
<dbReference type="CDD" id="cd00833">
    <property type="entry name" value="PKS"/>
    <property type="match status" value="1"/>
</dbReference>
<dbReference type="InterPro" id="IPR015422">
    <property type="entry name" value="PyrdxlP-dep_Trfase_small"/>
</dbReference>
<dbReference type="InterPro" id="IPR018201">
    <property type="entry name" value="Ketoacyl_synth_AS"/>
</dbReference>
<reference evidence="11 12" key="1">
    <citation type="journal article" date="2020" name="ISME J.">
        <title>Comparative genomics reveals insights into cyanobacterial evolution and habitat adaptation.</title>
        <authorList>
            <person name="Chen M.Y."/>
            <person name="Teng W.K."/>
            <person name="Zhao L."/>
            <person name="Hu C.X."/>
            <person name="Zhou Y.K."/>
            <person name="Han B.P."/>
            <person name="Song L.R."/>
            <person name="Shu W.S."/>
        </authorList>
    </citation>
    <scope>NUCLEOTIDE SEQUENCE [LARGE SCALE GENOMIC DNA]</scope>
    <source>
        <strain evidence="11 12">FACHB-260</strain>
    </source>
</reference>
<dbReference type="SUPFAM" id="SSF53335">
    <property type="entry name" value="S-adenosyl-L-methionine-dependent methyltransferases"/>
    <property type="match status" value="2"/>
</dbReference>
<dbReference type="SMART" id="SM00823">
    <property type="entry name" value="PKS_PP"/>
    <property type="match status" value="3"/>
</dbReference>
<dbReference type="InterPro" id="IPR023213">
    <property type="entry name" value="CAT-like_dom_sf"/>
</dbReference>
<dbReference type="Gene3D" id="3.40.47.10">
    <property type="match status" value="1"/>
</dbReference>
<comment type="similarity">
    <text evidence="7">In the C-terminal section; belongs to the NRP synthetase family.</text>
</comment>
<evidence type="ECO:0000256" key="3">
    <source>
        <dbReference type="ARBA" id="ARBA00022553"/>
    </source>
</evidence>